<sequence length="251" mass="28907">MKKIVLLRHGESAWNKENRFTGWTDVDLTEKGIAEANKAGELLKENGFNFDKAYTSYLKRAVKTLNCALDKLDQDWIPVEKTWRLNEKHYGALQGLNKTETAAQYGDERVLVWRRSYDVAPHALSEDDSRNPRFEVRYKEVPDAELPRTESLKETIDRIMPYWKCIIFPNLKTADQLLVVAHGNSLRGIIKHLKHISDEDIVNLNLPTAVPYVFEFDDDLNLVNDYFLGDPEEIKKLMEAVANQGKREVGS</sequence>
<dbReference type="HAMAP" id="MF_01039">
    <property type="entry name" value="PGAM_GpmA"/>
    <property type="match status" value="1"/>
</dbReference>
<name>A0A7J4XC72_9BACE</name>
<evidence type="ECO:0000256" key="9">
    <source>
        <dbReference type="PIRSR" id="PIRSR613078-3"/>
    </source>
</evidence>
<comment type="catalytic activity">
    <reaction evidence="1 6 10">
        <text>(2R)-2-phosphoglycerate = (2R)-3-phosphoglycerate</text>
        <dbReference type="Rhea" id="RHEA:15901"/>
        <dbReference type="ChEBI" id="CHEBI:58272"/>
        <dbReference type="ChEBI" id="CHEBI:58289"/>
        <dbReference type="EC" id="5.4.2.11"/>
    </reaction>
</comment>
<evidence type="ECO:0000256" key="6">
    <source>
        <dbReference type="HAMAP-Rule" id="MF_01039"/>
    </source>
</evidence>
<feature type="binding site" evidence="6 8">
    <location>
        <begin position="87"/>
        <end position="90"/>
    </location>
    <ligand>
        <name>substrate</name>
    </ligand>
</feature>
<comment type="function">
    <text evidence="6 10">Catalyzes the interconversion of 2-phosphoglycerate and 3-phosphoglycerate.</text>
</comment>
<feature type="binding site" evidence="6 8">
    <location>
        <position position="98"/>
    </location>
    <ligand>
        <name>substrate</name>
    </ligand>
</feature>
<dbReference type="SMART" id="SM00855">
    <property type="entry name" value="PGAM"/>
    <property type="match status" value="1"/>
</dbReference>
<keyword evidence="4 6" id="KW-0324">Glycolysis</keyword>
<evidence type="ECO:0000256" key="8">
    <source>
        <dbReference type="PIRSR" id="PIRSR613078-2"/>
    </source>
</evidence>
<feature type="binding site" evidence="6 8">
    <location>
        <begin position="114"/>
        <end position="115"/>
    </location>
    <ligand>
        <name>substrate</name>
    </ligand>
</feature>
<accession>A0A7J4XC72</accession>
<feature type="active site" description="Proton donor/acceptor" evidence="6 7">
    <location>
        <position position="87"/>
    </location>
</feature>
<keyword evidence="5 6" id="KW-0413">Isomerase</keyword>
<dbReference type="Gene3D" id="3.40.50.1240">
    <property type="entry name" value="Phosphoglycerate mutase-like"/>
    <property type="match status" value="1"/>
</dbReference>
<feature type="active site" description="Tele-phosphohistidine intermediate" evidence="6 7">
    <location>
        <position position="9"/>
    </location>
</feature>
<dbReference type="InterPro" id="IPR029033">
    <property type="entry name" value="His_PPase_superfam"/>
</dbReference>
<dbReference type="GO" id="GO:0006096">
    <property type="term" value="P:glycolytic process"/>
    <property type="evidence" value="ECO:0007669"/>
    <property type="project" value="UniProtKB-UniRule"/>
</dbReference>
<evidence type="ECO:0000256" key="2">
    <source>
        <dbReference type="ARBA" id="ARBA00006717"/>
    </source>
</evidence>
<feature type="binding site" evidence="6 8">
    <location>
        <begin position="183"/>
        <end position="184"/>
    </location>
    <ligand>
        <name>substrate</name>
    </ligand>
</feature>
<dbReference type="InterPro" id="IPR001345">
    <property type="entry name" value="PG/BPGM_mutase_AS"/>
</dbReference>
<dbReference type="FunFam" id="3.40.50.1240:FF:000003">
    <property type="entry name" value="2,3-bisphosphoglycerate-dependent phosphoglycerate mutase"/>
    <property type="match status" value="1"/>
</dbReference>
<feature type="binding site" evidence="6 8">
    <location>
        <begin position="8"/>
        <end position="15"/>
    </location>
    <ligand>
        <name>substrate</name>
    </ligand>
</feature>
<dbReference type="PROSITE" id="PS00175">
    <property type="entry name" value="PG_MUTASE"/>
    <property type="match status" value="1"/>
</dbReference>
<feature type="site" description="Transition state stabilizer" evidence="6 9">
    <location>
        <position position="182"/>
    </location>
</feature>
<evidence type="ECO:0000256" key="3">
    <source>
        <dbReference type="ARBA" id="ARBA00022432"/>
    </source>
</evidence>
<evidence type="ECO:0000256" key="1">
    <source>
        <dbReference type="ARBA" id="ARBA00000380"/>
    </source>
</evidence>
<dbReference type="EC" id="5.4.2.11" evidence="6 10"/>
<comment type="pathway">
    <text evidence="6 10">Carbohydrate degradation; glycolysis; pyruvate from D-glyceraldehyde 3-phosphate: step 3/5.</text>
</comment>
<dbReference type="SUPFAM" id="SSF53254">
    <property type="entry name" value="Phosphoglycerate mutase-like"/>
    <property type="match status" value="1"/>
</dbReference>
<evidence type="ECO:0000256" key="7">
    <source>
        <dbReference type="PIRSR" id="PIRSR613078-1"/>
    </source>
</evidence>
<protein>
    <recommendedName>
        <fullName evidence="6 10">2,3-bisphosphoglycerate-dependent phosphoglycerate mutase</fullName>
        <shortName evidence="6">BPG-dependent PGAM</shortName>
        <shortName evidence="6">PGAM</shortName>
        <shortName evidence="6">Phosphoglyceromutase</shortName>
        <shortName evidence="6">dPGM</shortName>
        <ecNumber evidence="6 10">5.4.2.11</ecNumber>
    </recommendedName>
</protein>
<dbReference type="PANTHER" id="PTHR11931">
    <property type="entry name" value="PHOSPHOGLYCERATE MUTASE"/>
    <property type="match status" value="1"/>
</dbReference>
<dbReference type="Pfam" id="PF00300">
    <property type="entry name" value="His_Phos_1"/>
    <property type="match status" value="2"/>
</dbReference>
<evidence type="ECO:0000256" key="5">
    <source>
        <dbReference type="ARBA" id="ARBA00023235"/>
    </source>
</evidence>
<dbReference type="PIRSF" id="PIRSF000709">
    <property type="entry name" value="6PFK_2-Ptase"/>
    <property type="match status" value="1"/>
</dbReference>
<dbReference type="NCBIfam" id="NF010713">
    <property type="entry name" value="PRK14115.1"/>
    <property type="match status" value="1"/>
</dbReference>
<feature type="binding site" evidence="6 8">
    <location>
        <position position="60"/>
    </location>
    <ligand>
        <name>substrate</name>
    </ligand>
</feature>
<keyword evidence="3 6" id="KW-0312">Gluconeogenesis</keyword>
<dbReference type="EMBL" id="VWMK01000040">
    <property type="protein sequence ID" value="KAA3756860.1"/>
    <property type="molecule type" value="Genomic_DNA"/>
</dbReference>
<dbReference type="InterPro" id="IPR005952">
    <property type="entry name" value="Phosphogly_mut1"/>
</dbReference>
<evidence type="ECO:0000313" key="12">
    <source>
        <dbReference type="Proteomes" id="UP000422221"/>
    </source>
</evidence>
<evidence type="ECO:0000256" key="4">
    <source>
        <dbReference type="ARBA" id="ARBA00023152"/>
    </source>
</evidence>
<feature type="binding site" evidence="6 8">
    <location>
        <begin position="21"/>
        <end position="22"/>
    </location>
    <ligand>
        <name>substrate</name>
    </ligand>
</feature>
<comment type="similarity">
    <text evidence="2 6">Belongs to the phosphoglycerate mutase family. BPG-dependent PGAM subfamily.</text>
</comment>
<evidence type="ECO:0000313" key="11">
    <source>
        <dbReference type="EMBL" id="KAA3756860.1"/>
    </source>
</evidence>
<dbReference type="Proteomes" id="UP000422221">
    <property type="component" value="Unassembled WGS sequence"/>
</dbReference>
<organism evidence="11 12">
    <name type="scientific">Bacteroides salyersiae</name>
    <dbReference type="NCBI Taxonomy" id="291644"/>
    <lineage>
        <taxon>Bacteria</taxon>
        <taxon>Pseudomonadati</taxon>
        <taxon>Bacteroidota</taxon>
        <taxon>Bacteroidia</taxon>
        <taxon>Bacteroidales</taxon>
        <taxon>Bacteroidaceae</taxon>
        <taxon>Bacteroides</taxon>
    </lineage>
</organism>
<dbReference type="InterPro" id="IPR013078">
    <property type="entry name" value="His_Pase_superF_clade-1"/>
</dbReference>
<dbReference type="RefSeq" id="WP_005930085.1">
    <property type="nucleotide sequence ID" value="NZ_CABKSE010000002.1"/>
</dbReference>
<dbReference type="GeneID" id="93118071"/>
<evidence type="ECO:0000256" key="10">
    <source>
        <dbReference type="RuleBase" id="RU004512"/>
    </source>
</evidence>
<gene>
    <name evidence="6 11" type="primary">gpmA</name>
    <name evidence="11" type="ORF">F3F73_23075</name>
</gene>
<proteinExistence type="inferred from homology"/>
<dbReference type="CDD" id="cd07067">
    <property type="entry name" value="HP_PGM_like"/>
    <property type="match status" value="1"/>
</dbReference>
<dbReference type="GO" id="GO:0006094">
    <property type="term" value="P:gluconeogenesis"/>
    <property type="evidence" value="ECO:0007669"/>
    <property type="project" value="UniProtKB-UniRule"/>
</dbReference>
<dbReference type="GO" id="GO:0004619">
    <property type="term" value="F:phosphoglycerate mutase activity"/>
    <property type="evidence" value="ECO:0007669"/>
    <property type="project" value="UniProtKB-UniRule"/>
</dbReference>
<dbReference type="UniPathway" id="UPA00109">
    <property type="reaction ID" value="UER00186"/>
</dbReference>
<dbReference type="AlphaFoldDB" id="A0A7J4XC72"/>
<comment type="caution">
    <text evidence="11">The sequence shown here is derived from an EMBL/GenBank/DDBJ whole genome shotgun (WGS) entry which is preliminary data.</text>
</comment>
<dbReference type="NCBIfam" id="TIGR01258">
    <property type="entry name" value="pgm_1"/>
    <property type="match status" value="1"/>
</dbReference>
<reference evidence="11 12" key="1">
    <citation type="journal article" date="2019" name="Nat. Med.">
        <title>A library of human gut bacterial isolates paired with longitudinal multiomics data enables mechanistic microbiome research.</title>
        <authorList>
            <person name="Poyet M."/>
            <person name="Groussin M."/>
            <person name="Gibbons S.M."/>
            <person name="Avila-Pacheco J."/>
            <person name="Jiang X."/>
            <person name="Kearney S.M."/>
            <person name="Perrotta A.R."/>
            <person name="Berdy B."/>
            <person name="Zhao S."/>
            <person name="Lieberman T.D."/>
            <person name="Swanson P.K."/>
            <person name="Smith M."/>
            <person name="Roesemann S."/>
            <person name="Alexander J.E."/>
            <person name="Rich S.A."/>
            <person name="Livny J."/>
            <person name="Vlamakis H."/>
            <person name="Clish C."/>
            <person name="Bullock K."/>
            <person name="Deik A."/>
            <person name="Scott J."/>
            <person name="Pierce K.A."/>
            <person name="Xavier R.J."/>
            <person name="Alm E.J."/>
        </authorList>
    </citation>
    <scope>NUCLEOTIDE SEQUENCE [LARGE SCALE GENOMIC DNA]</scope>
    <source>
        <strain evidence="11 12">BIOML-A10</strain>
    </source>
</reference>